<dbReference type="CDD" id="cd06821">
    <property type="entry name" value="PLPDE_III_D-TA"/>
    <property type="match status" value="1"/>
</dbReference>
<dbReference type="Gene3D" id="3.20.20.10">
    <property type="entry name" value="Alanine racemase"/>
    <property type="match status" value="1"/>
</dbReference>
<reference evidence="4 5" key="1">
    <citation type="submission" date="2020-01" db="EMBL/GenBank/DDBJ databases">
        <title>Complete genome sequence of Chitinophaga sp. H33E-04 isolated from quinoa roots.</title>
        <authorList>
            <person name="Weon H.-Y."/>
            <person name="Lee S.A."/>
        </authorList>
    </citation>
    <scope>NUCLEOTIDE SEQUENCE [LARGE SCALE GENOMIC DNA]</scope>
    <source>
        <strain evidence="4 5">H33E-04</strain>
    </source>
</reference>
<dbReference type="KEGG" id="chih:GWR21_14310"/>
<keyword evidence="5" id="KW-1185">Reference proteome</keyword>
<dbReference type="Pfam" id="PF01168">
    <property type="entry name" value="Ala_racemase_N"/>
    <property type="match status" value="1"/>
</dbReference>
<dbReference type="InterPro" id="IPR001608">
    <property type="entry name" value="Ala_racemase_N"/>
</dbReference>
<dbReference type="InterPro" id="IPR029066">
    <property type="entry name" value="PLP-binding_barrel"/>
</dbReference>
<dbReference type="SMART" id="SM01119">
    <property type="entry name" value="D-ser_dehydrat"/>
    <property type="match status" value="1"/>
</dbReference>
<dbReference type="SUPFAM" id="SSF51419">
    <property type="entry name" value="PLP-binding barrel"/>
    <property type="match status" value="1"/>
</dbReference>
<dbReference type="RefSeq" id="WP_162332410.1">
    <property type="nucleotide sequence ID" value="NZ_CP048113.1"/>
</dbReference>
<sequence>MDWYELHNINTIDTPAVLVYPERMRENILQVKQTVGNVQRLRPHIKTSKMTEAVQLLQGEGINKFKCATIAEAEMLGLAGAGDVLLAYQPVGPKIDRLLQIVEQYPDTKYACLVDNRASAIAIAAVFAAAKHTLPVYIDLNVGMNRTGIAPGPGNDALELYQELLQLPGVTPIGLHAYDGHLHDTEYQLRREKCNAGFAPVLALAAAITESGAPAPKIVAGGTPTYAIHAERDGVECSPGTFIFQDWGYYNLHPEQTFVFAASVITRVISVIDGKHLCVDLGHKSVAAENPQPRVHFLKLPDAELQGHSEEHMVIKVPDTSLYPVGTVLYGIPLHICPTVALHERVGVVESNNCVAWWKVIARDRKIMI</sequence>
<proteinExistence type="inferred from homology"/>
<dbReference type="Gene3D" id="2.40.37.20">
    <property type="entry name" value="D-serine dehydratase-like domain"/>
    <property type="match status" value="1"/>
</dbReference>
<protein>
    <submittedName>
        <fullName evidence="4">D-TA family PLP-dependent enzyme</fullName>
    </submittedName>
</protein>
<feature type="domain" description="D-serine dehydratase-like" evidence="3">
    <location>
        <begin position="261"/>
        <end position="350"/>
    </location>
</feature>
<keyword evidence="2" id="KW-0456">Lyase</keyword>
<evidence type="ECO:0000256" key="2">
    <source>
        <dbReference type="ARBA" id="ARBA00023239"/>
    </source>
</evidence>
<dbReference type="GO" id="GO:0036088">
    <property type="term" value="P:D-serine catabolic process"/>
    <property type="evidence" value="ECO:0007669"/>
    <property type="project" value="TreeGrafter"/>
</dbReference>
<dbReference type="InterPro" id="IPR051466">
    <property type="entry name" value="D-amino_acid_metab_enzyme"/>
</dbReference>
<evidence type="ECO:0000313" key="4">
    <source>
        <dbReference type="EMBL" id="QHS60724.1"/>
    </source>
</evidence>
<dbReference type="Proteomes" id="UP000476411">
    <property type="component" value="Chromosome"/>
</dbReference>
<dbReference type="InterPro" id="IPR026956">
    <property type="entry name" value="D-ser_dehydrat-like_dom"/>
</dbReference>
<name>A0A6B9ZHC5_9BACT</name>
<evidence type="ECO:0000313" key="5">
    <source>
        <dbReference type="Proteomes" id="UP000476411"/>
    </source>
</evidence>
<dbReference type="EMBL" id="CP048113">
    <property type="protein sequence ID" value="QHS60724.1"/>
    <property type="molecule type" value="Genomic_DNA"/>
</dbReference>
<evidence type="ECO:0000259" key="3">
    <source>
        <dbReference type="SMART" id="SM01119"/>
    </source>
</evidence>
<dbReference type="PANTHER" id="PTHR28004">
    <property type="entry name" value="ZGC:162816-RELATED"/>
    <property type="match status" value="1"/>
</dbReference>
<dbReference type="Pfam" id="PF14031">
    <property type="entry name" value="D-ser_dehydrat"/>
    <property type="match status" value="1"/>
</dbReference>
<evidence type="ECO:0000256" key="1">
    <source>
        <dbReference type="ARBA" id="ARBA00005323"/>
    </source>
</evidence>
<dbReference type="GO" id="GO:0008721">
    <property type="term" value="F:D-serine ammonia-lyase activity"/>
    <property type="evidence" value="ECO:0007669"/>
    <property type="project" value="TreeGrafter"/>
</dbReference>
<dbReference type="AlphaFoldDB" id="A0A6B9ZHC5"/>
<organism evidence="4 5">
    <name type="scientific">Chitinophaga agri</name>
    <dbReference type="NCBI Taxonomy" id="2703787"/>
    <lineage>
        <taxon>Bacteria</taxon>
        <taxon>Pseudomonadati</taxon>
        <taxon>Bacteroidota</taxon>
        <taxon>Chitinophagia</taxon>
        <taxon>Chitinophagales</taxon>
        <taxon>Chitinophagaceae</taxon>
        <taxon>Chitinophaga</taxon>
    </lineage>
</organism>
<gene>
    <name evidence="4" type="ORF">GWR21_14310</name>
</gene>
<accession>A0A6B9ZHC5</accession>
<dbReference type="InterPro" id="IPR042208">
    <property type="entry name" value="D-ser_dehydrat-like_sf"/>
</dbReference>
<dbReference type="PANTHER" id="PTHR28004:SF2">
    <property type="entry name" value="D-SERINE DEHYDRATASE"/>
    <property type="match status" value="1"/>
</dbReference>
<comment type="similarity">
    <text evidence="1">Belongs to the DSD1 family.</text>
</comment>